<proteinExistence type="predicted"/>
<keyword evidence="2" id="KW-1185">Reference proteome</keyword>
<dbReference type="OrthoDB" id="9775130at2"/>
<dbReference type="STRING" id="659014.SAMN04487996_10274"/>
<dbReference type="Proteomes" id="UP000198748">
    <property type="component" value="Unassembled WGS sequence"/>
</dbReference>
<dbReference type="InterPro" id="IPR029058">
    <property type="entry name" value="AB_hydrolase_fold"/>
</dbReference>
<dbReference type="SUPFAM" id="SSF53474">
    <property type="entry name" value="alpha/beta-Hydrolases"/>
    <property type="match status" value="1"/>
</dbReference>
<dbReference type="PANTHER" id="PTHR48098">
    <property type="entry name" value="ENTEROCHELIN ESTERASE-RELATED"/>
    <property type="match status" value="1"/>
</dbReference>
<name>A0A1G6X8K5_9BACT</name>
<gene>
    <name evidence="1" type="ORF">SAMN04487996_10274</name>
</gene>
<reference evidence="2" key="1">
    <citation type="submission" date="2016-10" db="EMBL/GenBank/DDBJ databases">
        <authorList>
            <person name="Varghese N."/>
            <person name="Submissions S."/>
        </authorList>
    </citation>
    <scope>NUCLEOTIDE SEQUENCE [LARGE SCALE GENOMIC DNA]</scope>
    <source>
        <strain evidence="2">DSM 25329</strain>
    </source>
</reference>
<organism evidence="1 2">
    <name type="scientific">Dyadobacter soli</name>
    <dbReference type="NCBI Taxonomy" id="659014"/>
    <lineage>
        <taxon>Bacteria</taxon>
        <taxon>Pseudomonadati</taxon>
        <taxon>Bacteroidota</taxon>
        <taxon>Cytophagia</taxon>
        <taxon>Cytophagales</taxon>
        <taxon>Spirosomataceae</taxon>
        <taxon>Dyadobacter</taxon>
    </lineage>
</organism>
<accession>A0A1G6X8K5</accession>
<evidence type="ECO:0000313" key="2">
    <source>
        <dbReference type="Proteomes" id="UP000198748"/>
    </source>
</evidence>
<protein>
    <submittedName>
        <fullName evidence="1">Esterase/lipase superfamily enzyme</fullName>
    </submittedName>
</protein>
<dbReference type="Gene3D" id="3.40.50.1820">
    <property type="entry name" value="alpha/beta hydrolase"/>
    <property type="match status" value="1"/>
</dbReference>
<evidence type="ECO:0000313" key="1">
    <source>
        <dbReference type="EMBL" id="SDD73646.1"/>
    </source>
</evidence>
<dbReference type="InterPro" id="IPR050583">
    <property type="entry name" value="Mycobacterial_A85_antigen"/>
</dbReference>
<dbReference type="AlphaFoldDB" id="A0A1G6X8K5"/>
<dbReference type="PANTHER" id="PTHR48098:SF3">
    <property type="entry name" value="IRON(III) ENTEROBACTIN ESTERASE"/>
    <property type="match status" value="1"/>
</dbReference>
<dbReference type="Pfam" id="PF00756">
    <property type="entry name" value="Esterase"/>
    <property type="match status" value="1"/>
</dbReference>
<dbReference type="RefSeq" id="WP_090146446.1">
    <property type="nucleotide sequence ID" value="NZ_FNAN01000002.1"/>
</dbReference>
<sequence>MERAYHKWFSPTLGRYMEMLVFGSEGIPVIFFPTRSAHFYDFENWRVIDAMKDKIIAGSIQVYCVDSIDSESFYSDAPPPLRIARHIQYEKYILNEVVPFIRIQNKKRELVAAGCSLGGYHAVNIAFKHPALFTKVVGMSARYDLTQPLPFFADLFDGYFDENIYFNMPNHFVPGISDPCLLQQLRDMDITLVIGREDTFLDNNRHLSDSLHQLSVPHQFYIWDDEAHRPRYWREMVKIYL</sequence>
<dbReference type="EMBL" id="FNAN01000002">
    <property type="protein sequence ID" value="SDD73646.1"/>
    <property type="molecule type" value="Genomic_DNA"/>
</dbReference>
<dbReference type="InterPro" id="IPR000801">
    <property type="entry name" value="Esterase-like"/>
</dbReference>